<dbReference type="InterPro" id="IPR011009">
    <property type="entry name" value="Kinase-like_dom_sf"/>
</dbReference>
<dbReference type="EMBL" id="KZ503767">
    <property type="protein sequence ID" value="PKU61579.1"/>
    <property type="molecule type" value="Genomic_DNA"/>
</dbReference>
<dbReference type="PANTHER" id="PTHR48006:SF80">
    <property type="entry name" value="PROTEIN KINASE DOMAIN-CONTAINING PROTEIN"/>
    <property type="match status" value="1"/>
</dbReference>
<dbReference type="Gene3D" id="1.10.510.10">
    <property type="entry name" value="Transferase(Phosphotransferase) domain 1"/>
    <property type="match status" value="1"/>
</dbReference>
<accession>A0A2I0VDT4</accession>
<feature type="domain" description="Protein kinase" evidence="1">
    <location>
        <begin position="26"/>
        <end position="257"/>
    </location>
</feature>
<dbReference type="InterPro" id="IPR051824">
    <property type="entry name" value="LRR_Rcpt-Like_S/T_Kinase"/>
</dbReference>
<protein>
    <submittedName>
        <fullName evidence="2">Putative inactive leucine-rich repeat receptor-like protein kinase</fullName>
    </submittedName>
</protein>
<reference evidence="2 3" key="1">
    <citation type="journal article" date="2016" name="Sci. Rep.">
        <title>The Dendrobium catenatum Lindl. genome sequence provides insights into polysaccharide synthase, floral development and adaptive evolution.</title>
        <authorList>
            <person name="Zhang G.Q."/>
            <person name="Xu Q."/>
            <person name="Bian C."/>
            <person name="Tsai W.C."/>
            <person name="Yeh C.M."/>
            <person name="Liu K.W."/>
            <person name="Yoshida K."/>
            <person name="Zhang L.S."/>
            <person name="Chang S.B."/>
            <person name="Chen F."/>
            <person name="Shi Y."/>
            <person name="Su Y.Y."/>
            <person name="Zhang Y.Q."/>
            <person name="Chen L.J."/>
            <person name="Yin Y."/>
            <person name="Lin M."/>
            <person name="Huang H."/>
            <person name="Deng H."/>
            <person name="Wang Z.W."/>
            <person name="Zhu S.L."/>
            <person name="Zhao X."/>
            <person name="Deng C."/>
            <person name="Niu S.C."/>
            <person name="Huang J."/>
            <person name="Wang M."/>
            <person name="Liu G.H."/>
            <person name="Yang H.J."/>
            <person name="Xiao X.J."/>
            <person name="Hsiao Y.Y."/>
            <person name="Wu W.L."/>
            <person name="Chen Y.Y."/>
            <person name="Mitsuda N."/>
            <person name="Ohme-Takagi M."/>
            <person name="Luo Y.B."/>
            <person name="Van de Peer Y."/>
            <person name="Liu Z.J."/>
        </authorList>
    </citation>
    <scope>NUCLEOTIDE SEQUENCE [LARGE SCALE GENOMIC DNA]</scope>
    <source>
        <tissue evidence="2">The whole plant</tissue>
    </source>
</reference>
<dbReference type="Pfam" id="PF07714">
    <property type="entry name" value="PK_Tyr_Ser-Thr"/>
    <property type="match status" value="1"/>
</dbReference>
<evidence type="ECO:0000313" key="3">
    <source>
        <dbReference type="Proteomes" id="UP000233837"/>
    </source>
</evidence>
<reference evidence="2 3" key="2">
    <citation type="journal article" date="2017" name="Nature">
        <title>The Apostasia genome and the evolution of orchids.</title>
        <authorList>
            <person name="Zhang G.Q."/>
            <person name="Liu K.W."/>
            <person name="Li Z."/>
            <person name="Lohaus R."/>
            <person name="Hsiao Y.Y."/>
            <person name="Niu S.C."/>
            <person name="Wang J.Y."/>
            <person name="Lin Y.C."/>
            <person name="Xu Q."/>
            <person name="Chen L.J."/>
            <person name="Yoshida K."/>
            <person name="Fujiwara S."/>
            <person name="Wang Z.W."/>
            <person name="Zhang Y.Q."/>
            <person name="Mitsuda N."/>
            <person name="Wang M."/>
            <person name="Liu G.H."/>
            <person name="Pecoraro L."/>
            <person name="Huang H.X."/>
            <person name="Xiao X.J."/>
            <person name="Lin M."/>
            <person name="Wu X.Y."/>
            <person name="Wu W.L."/>
            <person name="Chen Y.Y."/>
            <person name="Chang S.B."/>
            <person name="Sakamoto S."/>
            <person name="Ohme-Takagi M."/>
            <person name="Yagi M."/>
            <person name="Zeng S.J."/>
            <person name="Shen C.Y."/>
            <person name="Yeh C.M."/>
            <person name="Luo Y.B."/>
            <person name="Tsai W.C."/>
            <person name="Van de Peer Y."/>
            <person name="Liu Z.J."/>
        </authorList>
    </citation>
    <scope>NUCLEOTIDE SEQUENCE [LARGE SCALE GENOMIC DNA]</scope>
    <source>
        <tissue evidence="2">The whole plant</tissue>
    </source>
</reference>
<keyword evidence="2" id="KW-0675">Receptor</keyword>
<dbReference type="InterPro" id="IPR001245">
    <property type="entry name" value="Ser-Thr/Tyr_kinase_cat_dom"/>
</dbReference>
<name>A0A2I0VDT4_9ASPA</name>
<dbReference type="GO" id="GO:0004672">
    <property type="term" value="F:protein kinase activity"/>
    <property type="evidence" value="ECO:0007669"/>
    <property type="project" value="InterPro"/>
</dbReference>
<evidence type="ECO:0000313" key="2">
    <source>
        <dbReference type="EMBL" id="PKU61579.1"/>
    </source>
</evidence>
<dbReference type="PROSITE" id="PS50011">
    <property type="entry name" value="PROTEIN_KINASE_DOM"/>
    <property type="match status" value="1"/>
</dbReference>
<gene>
    <name evidence="2" type="ORF">MA16_Dca015018</name>
</gene>
<keyword evidence="2" id="KW-0418">Kinase</keyword>
<dbReference type="AlphaFoldDB" id="A0A2I0VDT4"/>
<sequence>MKLGAQVLPTYRAFSLEDLKEATKNFESSSYIGEGTAGKLYKGRLENGTFVAIRCLVLSRKHSIRNLKLRLDLLSKLRHPHLVCLLGHCIDGGADDCSVDRVFLVYEYVQNGNFRSHLSERSMEKVLKWQERLGVLIGIAKAVHFLHTGVIPGFYNNQLKSHNILLDEYLVAKVSDYGLSIITEEIHKNEARADGQRAIQSMSKASEGLCLEDDVYSFGLILLEALIGLRRSEKGGAFLPYEMEDMIIYHRLSFVDI</sequence>
<dbReference type="InterPro" id="IPR000719">
    <property type="entry name" value="Prot_kinase_dom"/>
</dbReference>
<evidence type="ECO:0000259" key="1">
    <source>
        <dbReference type="PROSITE" id="PS50011"/>
    </source>
</evidence>
<dbReference type="PANTHER" id="PTHR48006">
    <property type="entry name" value="LEUCINE-RICH REPEAT-CONTAINING PROTEIN DDB_G0281931-RELATED"/>
    <property type="match status" value="1"/>
</dbReference>
<organism evidence="2 3">
    <name type="scientific">Dendrobium catenatum</name>
    <dbReference type="NCBI Taxonomy" id="906689"/>
    <lineage>
        <taxon>Eukaryota</taxon>
        <taxon>Viridiplantae</taxon>
        <taxon>Streptophyta</taxon>
        <taxon>Embryophyta</taxon>
        <taxon>Tracheophyta</taxon>
        <taxon>Spermatophyta</taxon>
        <taxon>Magnoliopsida</taxon>
        <taxon>Liliopsida</taxon>
        <taxon>Asparagales</taxon>
        <taxon>Orchidaceae</taxon>
        <taxon>Epidendroideae</taxon>
        <taxon>Malaxideae</taxon>
        <taxon>Dendrobiinae</taxon>
        <taxon>Dendrobium</taxon>
    </lineage>
</organism>
<dbReference type="Gene3D" id="3.30.200.20">
    <property type="entry name" value="Phosphorylase Kinase, domain 1"/>
    <property type="match status" value="1"/>
</dbReference>
<proteinExistence type="predicted"/>
<dbReference type="SUPFAM" id="SSF56112">
    <property type="entry name" value="Protein kinase-like (PK-like)"/>
    <property type="match status" value="1"/>
</dbReference>
<dbReference type="Proteomes" id="UP000233837">
    <property type="component" value="Unassembled WGS sequence"/>
</dbReference>
<dbReference type="GO" id="GO:0005524">
    <property type="term" value="F:ATP binding"/>
    <property type="evidence" value="ECO:0007669"/>
    <property type="project" value="InterPro"/>
</dbReference>
<keyword evidence="2" id="KW-0808">Transferase</keyword>
<keyword evidence="3" id="KW-1185">Reference proteome</keyword>
<dbReference type="STRING" id="906689.A0A2I0VDT4"/>